<feature type="compositionally biased region" description="Basic and acidic residues" evidence="1">
    <location>
        <begin position="41"/>
        <end position="52"/>
    </location>
</feature>
<feature type="compositionally biased region" description="Polar residues" evidence="1">
    <location>
        <begin position="342"/>
        <end position="358"/>
    </location>
</feature>
<feature type="region of interest" description="Disordered" evidence="1">
    <location>
        <begin position="31"/>
        <end position="54"/>
    </location>
</feature>
<dbReference type="PANTHER" id="PTHR47372">
    <property type="entry name" value="DAUER UP-REGULATED-RELATED"/>
    <property type="match status" value="1"/>
</dbReference>
<feature type="region of interest" description="Disordered" evidence="1">
    <location>
        <begin position="739"/>
        <end position="771"/>
    </location>
</feature>
<feature type="compositionally biased region" description="Polar residues" evidence="1">
    <location>
        <begin position="744"/>
        <end position="755"/>
    </location>
</feature>
<feature type="compositionally biased region" description="Basic and acidic residues" evidence="1">
    <location>
        <begin position="380"/>
        <end position="401"/>
    </location>
</feature>
<name>A0A8T0HCT2_CERPU</name>
<dbReference type="Gene3D" id="6.10.140.1430">
    <property type="match status" value="3"/>
</dbReference>
<dbReference type="AlphaFoldDB" id="A0A8T0HCT2"/>
<feature type="compositionally biased region" description="Basic and acidic residues" evidence="1">
    <location>
        <begin position="257"/>
        <end position="280"/>
    </location>
</feature>
<feature type="compositionally biased region" description="Low complexity" evidence="1">
    <location>
        <begin position="449"/>
        <end position="459"/>
    </location>
</feature>
<proteinExistence type="predicted"/>
<dbReference type="PANTHER" id="PTHR47372:SF11">
    <property type="entry name" value="RE19971P"/>
    <property type="match status" value="1"/>
</dbReference>
<evidence type="ECO:0000313" key="3">
    <source>
        <dbReference type="Proteomes" id="UP000822688"/>
    </source>
</evidence>
<feature type="compositionally biased region" description="Polar residues" evidence="1">
    <location>
        <begin position="480"/>
        <end position="489"/>
    </location>
</feature>
<feature type="compositionally biased region" description="Polar residues" evidence="1">
    <location>
        <begin position="31"/>
        <end position="40"/>
    </location>
</feature>
<reference evidence="2" key="1">
    <citation type="submission" date="2020-06" db="EMBL/GenBank/DDBJ databases">
        <title>WGS assembly of Ceratodon purpureus strain R40.</title>
        <authorList>
            <person name="Carey S.B."/>
            <person name="Jenkins J."/>
            <person name="Shu S."/>
            <person name="Lovell J.T."/>
            <person name="Sreedasyam A."/>
            <person name="Maumus F."/>
            <person name="Tiley G.P."/>
            <person name="Fernandez-Pozo N."/>
            <person name="Barry K."/>
            <person name="Chen C."/>
            <person name="Wang M."/>
            <person name="Lipzen A."/>
            <person name="Daum C."/>
            <person name="Saski C.A."/>
            <person name="Payton A.C."/>
            <person name="Mcbreen J.C."/>
            <person name="Conrad R.E."/>
            <person name="Kollar L.M."/>
            <person name="Olsson S."/>
            <person name="Huttunen S."/>
            <person name="Landis J.B."/>
            <person name="Wickett N.J."/>
            <person name="Johnson M.G."/>
            <person name="Rensing S.A."/>
            <person name="Grimwood J."/>
            <person name="Schmutz J."/>
            <person name="Mcdaniel S.F."/>
        </authorList>
    </citation>
    <scope>NUCLEOTIDE SEQUENCE</scope>
    <source>
        <strain evidence="2">R40</strain>
    </source>
</reference>
<dbReference type="Proteomes" id="UP000822688">
    <property type="component" value="Chromosome 7"/>
</dbReference>
<feature type="compositionally biased region" description="Basic and acidic residues" evidence="1">
    <location>
        <begin position="148"/>
        <end position="166"/>
    </location>
</feature>
<comment type="caution">
    <text evidence="2">The sequence shown here is derived from an EMBL/GenBank/DDBJ whole genome shotgun (WGS) entry which is preliminary data.</text>
</comment>
<feature type="compositionally biased region" description="Polar residues" evidence="1">
    <location>
        <begin position="129"/>
        <end position="147"/>
    </location>
</feature>
<feature type="region of interest" description="Disordered" evidence="1">
    <location>
        <begin position="83"/>
        <end position="530"/>
    </location>
</feature>
<keyword evidence="3" id="KW-1185">Reference proteome</keyword>
<evidence type="ECO:0000313" key="2">
    <source>
        <dbReference type="EMBL" id="KAG0566892.1"/>
    </source>
</evidence>
<feature type="compositionally biased region" description="Basic and acidic residues" evidence="1">
    <location>
        <begin position="359"/>
        <end position="372"/>
    </location>
</feature>
<feature type="compositionally biased region" description="Polar residues" evidence="1">
    <location>
        <begin position="169"/>
        <end position="187"/>
    </location>
</feature>
<accession>A0A8T0HCT2</accession>
<feature type="compositionally biased region" description="Basic and acidic residues" evidence="1">
    <location>
        <begin position="504"/>
        <end position="518"/>
    </location>
</feature>
<organism evidence="2 3">
    <name type="scientific">Ceratodon purpureus</name>
    <name type="common">Fire moss</name>
    <name type="synonym">Dicranum purpureum</name>
    <dbReference type="NCBI Taxonomy" id="3225"/>
    <lineage>
        <taxon>Eukaryota</taxon>
        <taxon>Viridiplantae</taxon>
        <taxon>Streptophyta</taxon>
        <taxon>Embryophyta</taxon>
        <taxon>Bryophyta</taxon>
        <taxon>Bryophytina</taxon>
        <taxon>Bryopsida</taxon>
        <taxon>Dicranidae</taxon>
        <taxon>Pseudoditrichales</taxon>
        <taxon>Ditrichaceae</taxon>
        <taxon>Ceratodon</taxon>
    </lineage>
</organism>
<gene>
    <name evidence="2" type="ORF">KC19_7G095700</name>
</gene>
<feature type="compositionally biased region" description="Basic and acidic residues" evidence="1">
    <location>
        <begin position="421"/>
        <end position="437"/>
    </location>
</feature>
<evidence type="ECO:0000256" key="1">
    <source>
        <dbReference type="SAM" id="MobiDB-lite"/>
    </source>
</evidence>
<dbReference type="SUPFAM" id="SSF58113">
    <property type="entry name" value="Apolipoprotein A-I"/>
    <property type="match status" value="1"/>
</dbReference>
<feature type="compositionally biased region" description="Basic and acidic residues" evidence="1">
    <location>
        <begin position="311"/>
        <end position="325"/>
    </location>
</feature>
<feature type="region of interest" description="Disordered" evidence="1">
    <location>
        <begin position="701"/>
        <end position="720"/>
    </location>
</feature>
<dbReference type="Gene3D" id="1.20.120.20">
    <property type="entry name" value="Apolipoprotein"/>
    <property type="match status" value="1"/>
</dbReference>
<sequence>MTKCGLCCSYGYGKDNTYTYIEEARRNLDQASKSLSSSTHDGVDTVSRKTGETVDGAEQTIGDYAGAAKDKAVGAWDATKQKAGELTGTAQDKKEEAKDSAGQTWDATKQKAGEVAGTAQDKKEATKDSAGSTWESAKESAGQTWDATKQKAGEVADVAEDKKEATKGSAGSTWEDTKNSVAQTWDATKQKAGELTGTAQDKKEEAKDSAGQTWDATKQKAGEVAGTAQDKKEATKDSAGSTWESAKESAAQTWDATKQKAGETRDEAAAAADSTRDRSYDAAGATKEQSVSAWEQMKQKASNLLGVAQHKTNETADAAQRKANETGDEAVSTWDSTKKSVSDTTQDAENKLSSTWQSTKEKTSEAVDEAKHQVGSTLDSTKDEARDAADAAHDKAHEQRRGPLINLQGLKERASQFLGGHQDRKPSDVADDAKRSAESTWDSTKQKAGEAGAGAKQTASQFLEAGKNETADTFGETQDRNALSESTAGVTHPNAADAGSVWDSTKDKSHSKDSHHGPELNWADIKQKASQFLEGTNNEMADTVNDTADRKTLSESTFGATDARAHAASHPMDPTQAKTKAEDYHTPAVAQGVDWDVVKVKAAQILQSFGNETADTFDTVQDVNPIVGTAGVVAARDPAIGKMENAMEKADRLQQEVRDEAAQRVRESHDDATASMQSGGLTWDSLKQKATSVLDSIQHASHNAADSVHEQAGKATNDNYSATEAAMRKAADIAGVASDRASVGQFQSSEPVFTSETRRATADQVADYAAK</sequence>
<feature type="compositionally biased region" description="Polar residues" evidence="1">
    <location>
        <begin position="238"/>
        <end position="256"/>
    </location>
</feature>
<dbReference type="EMBL" id="CM026428">
    <property type="protein sequence ID" value="KAG0566892.1"/>
    <property type="molecule type" value="Genomic_DNA"/>
</dbReference>
<protein>
    <submittedName>
        <fullName evidence="2">Uncharacterized protein</fullName>
    </submittedName>
</protein>